<dbReference type="InterPro" id="IPR029057">
    <property type="entry name" value="PRTase-like"/>
</dbReference>
<evidence type="ECO:0000259" key="2">
    <source>
        <dbReference type="Pfam" id="PF00156"/>
    </source>
</evidence>
<evidence type="ECO:0000313" key="4">
    <source>
        <dbReference type="Proteomes" id="UP001164706"/>
    </source>
</evidence>
<gene>
    <name evidence="3" type="ORF">OVN18_02090</name>
</gene>
<dbReference type="PANTHER" id="PTHR47505:SF1">
    <property type="entry name" value="DNA UTILIZATION PROTEIN YHGH"/>
    <property type="match status" value="1"/>
</dbReference>
<dbReference type="Proteomes" id="UP001164706">
    <property type="component" value="Chromosome"/>
</dbReference>
<dbReference type="Pfam" id="PF00156">
    <property type="entry name" value="Pribosyltran"/>
    <property type="match status" value="1"/>
</dbReference>
<name>A0A9E8MLI6_9MICO</name>
<sequence length="250" mass="25384">MTVWMRALREAALDAVALVAPVDCAGCSAPDRALCDACRAHLTPSPRSAVLSAPGAPPLPVVAGLAYEGVARAALLALKQEGRTELARALAPALLAAADRGWAAFGRVDTLLVPVPGSPEAARQRGFHPAALLARRAGLAPRRLLRLAESGGGPQKGRALADRLAADRRITARARLDGRAVVVLDDVVTSGATLLAAADALRAAGAEVRGAVALAATPRRRGAGAVAWTVEAVDADAPGVARALRPPSGC</sequence>
<dbReference type="GO" id="GO:0016757">
    <property type="term" value="F:glycosyltransferase activity"/>
    <property type="evidence" value="ECO:0007669"/>
    <property type="project" value="UniProtKB-KW"/>
</dbReference>
<accession>A0A9E8MLI6</accession>
<organism evidence="3 4">
    <name type="scientific">Microcella daejeonensis</name>
    <dbReference type="NCBI Taxonomy" id="2994971"/>
    <lineage>
        <taxon>Bacteria</taxon>
        <taxon>Bacillati</taxon>
        <taxon>Actinomycetota</taxon>
        <taxon>Actinomycetes</taxon>
        <taxon>Micrococcales</taxon>
        <taxon>Microbacteriaceae</taxon>
        <taxon>Microcella</taxon>
    </lineage>
</organism>
<dbReference type="InterPro" id="IPR000836">
    <property type="entry name" value="PRTase_dom"/>
</dbReference>
<comment type="similarity">
    <text evidence="1">Belongs to the ComF/GntX family.</text>
</comment>
<dbReference type="RefSeq" id="WP_267781621.1">
    <property type="nucleotide sequence ID" value="NZ_CP113089.1"/>
</dbReference>
<keyword evidence="3" id="KW-0808">Transferase</keyword>
<dbReference type="EMBL" id="CP113089">
    <property type="protein sequence ID" value="WAB81834.1"/>
    <property type="molecule type" value="Genomic_DNA"/>
</dbReference>
<protein>
    <submittedName>
        <fullName evidence="3">Phosphoribosyltransferase family protein</fullName>
    </submittedName>
</protein>
<keyword evidence="3" id="KW-0328">Glycosyltransferase</keyword>
<dbReference type="AlphaFoldDB" id="A0A9E8MLI6"/>
<dbReference type="InterPro" id="IPR051910">
    <property type="entry name" value="ComF/GntX_DNA_util-trans"/>
</dbReference>
<evidence type="ECO:0000313" key="3">
    <source>
        <dbReference type="EMBL" id="WAB81834.1"/>
    </source>
</evidence>
<keyword evidence="4" id="KW-1185">Reference proteome</keyword>
<dbReference type="SUPFAM" id="SSF53271">
    <property type="entry name" value="PRTase-like"/>
    <property type="match status" value="1"/>
</dbReference>
<dbReference type="PANTHER" id="PTHR47505">
    <property type="entry name" value="DNA UTILIZATION PROTEIN YHGH"/>
    <property type="match status" value="1"/>
</dbReference>
<dbReference type="Gene3D" id="3.40.50.2020">
    <property type="match status" value="1"/>
</dbReference>
<dbReference type="KEGG" id="mdb:OVN18_02090"/>
<proteinExistence type="inferred from homology"/>
<reference evidence="3" key="1">
    <citation type="submission" date="2022-11" db="EMBL/GenBank/DDBJ databases">
        <title>Description of Microcella daejonensis nov. sp, isolated from riverside soil.</title>
        <authorList>
            <person name="Molina K.M."/>
            <person name="Kim S.B."/>
        </authorList>
    </citation>
    <scope>NUCLEOTIDE SEQUENCE</scope>
    <source>
        <strain evidence="3">MMS21-STM12</strain>
    </source>
</reference>
<evidence type="ECO:0000256" key="1">
    <source>
        <dbReference type="ARBA" id="ARBA00008007"/>
    </source>
</evidence>
<feature type="domain" description="Phosphoribosyltransferase" evidence="2">
    <location>
        <begin position="163"/>
        <end position="221"/>
    </location>
</feature>